<feature type="signal peptide" evidence="1">
    <location>
        <begin position="1"/>
        <end position="19"/>
    </location>
</feature>
<dbReference type="RefSeq" id="WP_196281669.1">
    <property type="nucleotide sequence ID" value="NZ_JADQDQ010000003.1"/>
</dbReference>
<reference evidence="3 4" key="1">
    <citation type="submission" date="2020-11" db="EMBL/GenBank/DDBJ databases">
        <authorList>
            <person name="Kim M.K."/>
        </authorList>
    </citation>
    <scope>NUCLEOTIDE SEQUENCE [LARGE SCALE GENOMIC DNA]</scope>
    <source>
        <strain evidence="3 4">BT683</strain>
    </source>
</reference>
<dbReference type="InterPro" id="IPR011250">
    <property type="entry name" value="OMP/PagP_B-barrel"/>
</dbReference>
<feature type="domain" description="Outer membrane protein beta-barrel" evidence="2">
    <location>
        <begin position="185"/>
        <end position="351"/>
    </location>
</feature>
<comment type="caution">
    <text evidence="3">The sequence shown here is derived from an EMBL/GenBank/DDBJ whole genome shotgun (WGS) entry which is preliminary data.</text>
</comment>
<evidence type="ECO:0000313" key="4">
    <source>
        <dbReference type="Proteomes" id="UP000597617"/>
    </source>
</evidence>
<proteinExistence type="predicted"/>
<feature type="chain" id="PRO_5046975507" evidence="1">
    <location>
        <begin position="20"/>
        <end position="377"/>
    </location>
</feature>
<keyword evidence="4" id="KW-1185">Reference proteome</keyword>
<sequence length="377" mass="41140">MKLPVLFSILFLNAGAALAQNTQPDYLVKANGDTLRGRIQLIGSGASTVRLLRAGQPAVDINASEARSYGSAAGVGGVSKQIVAHGAPRFLSPLVTGYMSAYTGQNDEKELRFYLQPKDSTHAVEISPVTAQLSYAQLLVDCPQFEFGSNKIQSQYPYTATGVSALVVAYNQCRFPQQATQQIKRDMGLRTTFGLKAGVNTSDFSLASEDYRSSHTNAIGFQAGAMLNVATRTNFSVQVEAVYVKLQSLYSGDYNSYNSGIVPTSLTARMSFSQVQVPLLIRYTVGHGKLRPFLNAGPSLARNFNNSSVFSVPFTLTTSREIPIELDALSIGFAGGIGLNIQRLSAELRYDRMIDNREFYTYTPKHTSFRFDVGIRL</sequence>
<accession>A0ABS0IG16</accession>
<organism evidence="3 4">
    <name type="scientific">Hymenobacter jeongseonensis</name>
    <dbReference type="NCBI Taxonomy" id="2791027"/>
    <lineage>
        <taxon>Bacteria</taxon>
        <taxon>Pseudomonadati</taxon>
        <taxon>Bacteroidota</taxon>
        <taxon>Cytophagia</taxon>
        <taxon>Cytophagales</taxon>
        <taxon>Hymenobacteraceae</taxon>
        <taxon>Hymenobacter</taxon>
    </lineage>
</organism>
<name>A0ABS0IG16_9BACT</name>
<dbReference type="EMBL" id="JADQDQ010000003">
    <property type="protein sequence ID" value="MBF9237292.1"/>
    <property type="molecule type" value="Genomic_DNA"/>
</dbReference>
<gene>
    <name evidence="3" type="ORF">I2I05_07770</name>
</gene>
<protein>
    <submittedName>
        <fullName evidence="3">PorT family protein</fullName>
    </submittedName>
</protein>
<evidence type="ECO:0000313" key="3">
    <source>
        <dbReference type="EMBL" id="MBF9237292.1"/>
    </source>
</evidence>
<dbReference type="SUPFAM" id="SSF56925">
    <property type="entry name" value="OMPA-like"/>
    <property type="match status" value="1"/>
</dbReference>
<dbReference type="InterPro" id="IPR025665">
    <property type="entry name" value="Beta-barrel_OMP_2"/>
</dbReference>
<dbReference type="Pfam" id="PF13568">
    <property type="entry name" value="OMP_b-brl_2"/>
    <property type="match status" value="1"/>
</dbReference>
<evidence type="ECO:0000259" key="2">
    <source>
        <dbReference type="Pfam" id="PF13568"/>
    </source>
</evidence>
<dbReference type="Proteomes" id="UP000597617">
    <property type="component" value="Unassembled WGS sequence"/>
</dbReference>
<keyword evidence="1" id="KW-0732">Signal</keyword>
<evidence type="ECO:0000256" key="1">
    <source>
        <dbReference type="SAM" id="SignalP"/>
    </source>
</evidence>